<evidence type="ECO:0000313" key="14">
    <source>
        <dbReference type="Proteomes" id="UP000239800"/>
    </source>
</evidence>
<evidence type="ECO:0000256" key="9">
    <source>
        <dbReference type="ARBA" id="ARBA00042864"/>
    </source>
</evidence>
<dbReference type="SUPFAM" id="SSF51246">
    <property type="entry name" value="Rudiment single hybrid motif"/>
    <property type="match status" value="1"/>
</dbReference>
<dbReference type="HAMAP" id="MF_00138">
    <property type="entry name" value="GARS"/>
    <property type="match status" value="1"/>
</dbReference>
<dbReference type="InterPro" id="IPR011761">
    <property type="entry name" value="ATP-grasp"/>
</dbReference>
<evidence type="ECO:0000256" key="6">
    <source>
        <dbReference type="ARBA" id="ARBA00022840"/>
    </source>
</evidence>
<evidence type="ECO:0000259" key="12">
    <source>
        <dbReference type="PROSITE" id="PS50975"/>
    </source>
</evidence>
<dbReference type="EMBL" id="MQUB01000001">
    <property type="protein sequence ID" value="PQB05496.1"/>
    <property type="molecule type" value="Genomic_DNA"/>
</dbReference>
<evidence type="ECO:0000256" key="3">
    <source>
        <dbReference type="ARBA" id="ARBA00022598"/>
    </source>
</evidence>
<dbReference type="InterPro" id="IPR013815">
    <property type="entry name" value="ATP_grasp_subdomain_1"/>
</dbReference>
<name>A0A2S7KSA8_9FLAO</name>
<dbReference type="GO" id="GO:0005524">
    <property type="term" value="F:ATP binding"/>
    <property type="evidence" value="ECO:0007669"/>
    <property type="project" value="UniProtKB-UniRule"/>
</dbReference>
<dbReference type="PROSITE" id="PS50975">
    <property type="entry name" value="ATP_GRASP"/>
    <property type="match status" value="1"/>
</dbReference>
<dbReference type="FunFam" id="3.90.600.10:FF:000001">
    <property type="entry name" value="Trifunctional purine biosynthetic protein adenosine-3"/>
    <property type="match status" value="1"/>
</dbReference>
<keyword evidence="5 10" id="KW-0658">Purine biosynthesis</keyword>
<sequence>MNILIIGSGGREHAFTYMISQSDHCENLYVAPGNAGTEAIATNLPLSVTDFDAIKAAVLEHQIDMLVVGPEDPLVQGIYDFFKADEALQGVRVVGPSAKGAQLEGSKEAAKEFMSRHQIPTAAYQSFTAETLEAGKQFLETLNAPYVLKADGLAAGKGVLILNDLDQAKIELEQMLAEAKFGAASSKVVIEEFLSGIELSVFVLTDGSSYKVLPTAKDYKRIGEGDTGLNTGGMGAISPVPFATEEFMQKIEDRIVKPTVEGIKKEGIVYNGFVFIGLIKVGDDPYVIEYNVRMGDPETEAVLPRIKTDLVELLMATTDGKLDEIELEMDSRSASTVILVSGGYPESYEKGKAIDGLDRVDGSIVFHAGTKKDGDQVVTSGGRVLAITSLHQDFRQGLSKSYTEIEKISFDKMNYRKDIGFDL</sequence>
<protein>
    <recommendedName>
        <fullName evidence="2 10">Phosphoribosylamine--glycine ligase</fullName>
        <ecNumber evidence="2 10">6.3.4.13</ecNumber>
    </recommendedName>
    <alternativeName>
        <fullName evidence="10">GARS</fullName>
    </alternativeName>
    <alternativeName>
        <fullName evidence="8 10">Glycinamide ribonucleotide synthetase</fullName>
    </alternativeName>
    <alternativeName>
        <fullName evidence="9 10">Phosphoribosylglycinamide synthetase</fullName>
    </alternativeName>
</protein>
<evidence type="ECO:0000256" key="5">
    <source>
        <dbReference type="ARBA" id="ARBA00022755"/>
    </source>
</evidence>
<dbReference type="GO" id="GO:0004637">
    <property type="term" value="F:phosphoribosylamine-glycine ligase activity"/>
    <property type="evidence" value="ECO:0007669"/>
    <property type="project" value="UniProtKB-UniRule"/>
</dbReference>
<dbReference type="SMART" id="SM01209">
    <property type="entry name" value="GARS_A"/>
    <property type="match status" value="1"/>
</dbReference>
<dbReference type="GO" id="GO:0006189">
    <property type="term" value="P:'de novo' IMP biosynthetic process"/>
    <property type="evidence" value="ECO:0007669"/>
    <property type="project" value="UniProtKB-UniRule"/>
</dbReference>
<dbReference type="InterPro" id="IPR020560">
    <property type="entry name" value="PRibGlycinamide_synth_C-dom"/>
</dbReference>
<comment type="similarity">
    <text evidence="7 10">Belongs to the GARS family.</text>
</comment>
<dbReference type="UniPathway" id="UPA00074">
    <property type="reaction ID" value="UER00125"/>
</dbReference>
<dbReference type="InterPro" id="IPR011054">
    <property type="entry name" value="Rudment_hybrid_motif"/>
</dbReference>
<comment type="pathway">
    <text evidence="1 10">Purine metabolism; IMP biosynthesis via de novo pathway; N(1)-(5-phospho-D-ribosyl)glycinamide from 5-phospho-alpha-D-ribose 1-diphosphate: step 2/2.</text>
</comment>
<dbReference type="OrthoDB" id="9807240at2"/>
<dbReference type="Gene3D" id="3.30.1490.20">
    <property type="entry name" value="ATP-grasp fold, A domain"/>
    <property type="match status" value="1"/>
</dbReference>
<dbReference type="SUPFAM" id="SSF52440">
    <property type="entry name" value="PreATP-grasp domain"/>
    <property type="match status" value="1"/>
</dbReference>
<evidence type="ECO:0000256" key="2">
    <source>
        <dbReference type="ARBA" id="ARBA00013255"/>
    </source>
</evidence>
<dbReference type="RefSeq" id="WP_104813440.1">
    <property type="nucleotide sequence ID" value="NZ_MQUB01000001.1"/>
</dbReference>
<dbReference type="Pfam" id="PF02844">
    <property type="entry name" value="GARS_N"/>
    <property type="match status" value="1"/>
</dbReference>
<gene>
    <name evidence="10" type="primary">purD</name>
    <name evidence="13" type="ORF">BST85_11785</name>
</gene>
<evidence type="ECO:0000313" key="13">
    <source>
        <dbReference type="EMBL" id="PQB05496.1"/>
    </source>
</evidence>
<dbReference type="InterPro" id="IPR020561">
    <property type="entry name" value="PRibGlycinamid_synth_ATP-grasp"/>
</dbReference>
<keyword evidence="14" id="KW-1185">Reference proteome</keyword>
<dbReference type="InterPro" id="IPR000115">
    <property type="entry name" value="PRibGlycinamide_synth"/>
</dbReference>
<dbReference type="Pfam" id="PF02843">
    <property type="entry name" value="GARS_C"/>
    <property type="match status" value="1"/>
</dbReference>
<dbReference type="PANTHER" id="PTHR43472:SF1">
    <property type="entry name" value="PHOSPHORIBOSYLAMINE--GLYCINE LIGASE, CHLOROPLASTIC"/>
    <property type="match status" value="1"/>
</dbReference>
<dbReference type="Proteomes" id="UP000239800">
    <property type="component" value="Unassembled WGS sequence"/>
</dbReference>
<dbReference type="InterPro" id="IPR020562">
    <property type="entry name" value="PRibGlycinamide_synth_N"/>
</dbReference>
<dbReference type="Gene3D" id="3.90.600.10">
    <property type="entry name" value="Phosphoribosylglycinamide synthetase, C-terminal domain"/>
    <property type="match status" value="1"/>
</dbReference>
<keyword evidence="4 11" id="KW-0547">Nucleotide-binding</keyword>
<dbReference type="InterPro" id="IPR016185">
    <property type="entry name" value="PreATP-grasp_dom_sf"/>
</dbReference>
<evidence type="ECO:0000256" key="10">
    <source>
        <dbReference type="HAMAP-Rule" id="MF_00138"/>
    </source>
</evidence>
<dbReference type="Gene3D" id="3.30.470.20">
    <property type="entry name" value="ATP-grasp fold, B domain"/>
    <property type="match status" value="1"/>
</dbReference>
<reference evidence="13 14" key="1">
    <citation type="submission" date="2016-11" db="EMBL/GenBank/DDBJ databases">
        <title>Trade-off between light-utilization and light-protection in marine flavobacteria.</title>
        <authorList>
            <person name="Kumagai Y."/>
        </authorList>
    </citation>
    <scope>NUCLEOTIDE SEQUENCE [LARGE SCALE GENOMIC DNA]</scope>
    <source>
        <strain evidence="13 14">NBRC 107741</strain>
    </source>
</reference>
<evidence type="ECO:0000256" key="11">
    <source>
        <dbReference type="PROSITE-ProRule" id="PRU00409"/>
    </source>
</evidence>
<dbReference type="Gene3D" id="3.40.50.20">
    <property type="match status" value="1"/>
</dbReference>
<evidence type="ECO:0000256" key="7">
    <source>
        <dbReference type="ARBA" id="ARBA00038345"/>
    </source>
</evidence>
<dbReference type="GO" id="GO:0009113">
    <property type="term" value="P:purine nucleobase biosynthetic process"/>
    <property type="evidence" value="ECO:0007669"/>
    <property type="project" value="InterPro"/>
</dbReference>
<dbReference type="GO" id="GO:0046872">
    <property type="term" value="F:metal ion binding"/>
    <property type="evidence" value="ECO:0007669"/>
    <property type="project" value="InterPro"/>
</dbReference>
<evidence type="ECO:0000256" key="8">
    <source>
        <dbReference type="ARBA" id="ARBA00042242"/>
    </source>
</evidence>
<dbReference type="EC" id="6.3.4.13" evidence="2 10"/>
<dbReference type="AlphaFoldDB" id="A0A2S7KSA8"/>
<comment type="caution">
    <text evidence="13">The sequence shown here is derived from an EMBL/GenBank/DDBJ whole genome shotgun (WGS) entry which is preliminary data.</text>
</comment>
<dbReference type="SUPFAM" id="SSF56059">
    <property type="entry name" value="Glutathione synthetase ATP-binding domain-like"/>
    <property type="match status" value="1"/>
</dbReference>
<dbReference type="InterPro" id="IPR037123">
    <property type="entry name" value="PRibGlycinamide_synth_C_sf"/>
</dbReference>
<comment type="catalytic activity">
    <reaction evidence="10">
        <text>5-phospho-beta-D-ribosylamine + glycine + ATP = N(1)-(5-phospho-beta-D-ribosyl)glycinamide + ADP + phosphate + H(+)</text>
        <dbReference type="Rhea" id="RHEA:17453"/>
        <dbReference type="ChEBI" id="CHEBI:15378"/>
        <dbReference type="ChEBI" id="CHEBI:30616"/>
        <dbReference type="ChEBI" id="CHEBI:43474"/>
        <dbReference type="ChEBI" id="CHEBI:57305"/>
        <dbReference type="ChEBI" id="CHEBI:58681"/>
        <dbReference type="ChEBI" id="CHEBI:143788"/>
        <dbReference type="ChEBI" id="CHEBI:456216"/>
        <dbReference type="EC" id="6.3.4.13"/>
    </reaction>
</comment>
<proteinExistence type="inferred from homology"/>
<keyword evidence="3 10" id="KW-0436">Ligase</keyword>
<dbReference type="SMART" id="SM01210">
    <property type="entry name" value="GARS_C"/>
    <property type="match status" value="1"/>
</dbReference>
<evidence type="ECO:0000256" key="4">
    <source>
        <dbReference type="ARBA" id="ARBA00022741"/>
    </source>
</evidence>
<feature type="domain" description="ATP-grasp" evidence="12">
    <location>
        <begin position="111"/>
        <end position="319"/>
    </location>
</feature>
<dbReference type="PANTHER" id="PTHR43472">
    <property type="entry name" value="PHOSPHORIBOSYLAMINE--GLYCINE LIGASE"/>
    <property type="match status" value="1"/>
</dbReference>
<organism evidence="13 14">
    <name type="scientific">Aureitalea marina</name>
    <dbReference type="NCBI Taxonomy" id="930804"/>
    <lineage>
        <taxon>Bacteria</taxon>
        <taxon>Pseudomonadati</taxon>
        <taxon>Bacteroidota</taxon>
        <taxon>Flavobacteriia</taxon>
        <taxon>Flavobacteriales</taxon>
        <taxon>Flavobacteriaceae</taxon>
        <taxon>Aureitalea</taxon>
    </lineage>
</organism>
<dbReference type="Pfam" id="PF01071">
    <property type="entry name" value="GARS_A"/>
    <property type="match status" value="1"/>
</dbReference>
<evidence type="ECO:0000256" key="1">
    <source>
        <dbReference type="ARBA" id="ARBA00005174"/>
    </source>
</evidence>
<accession>A0A2S7KSA8</accession>
<dbReference type="NCBIfam" id="TIGR00877">
    <property type="entry name" value="purD"/>
    <property type="match status" value="1"/>
</dbReference>
<keyword evidence="6 11" id="KW-0067">ATP-binding</keyword>